<sequence length="328" mass="37346">MEHGQQEVQPGIPLGRAWRKLPEDLSQRDRLQRPYCNHQRLESHQKVQTSGGEGNQDKGESSHYPSYRRTADPDRAYSDSLRLTRSRPKQLSSSLTPFRNQQISVKESPFLTIPGSFQEKTMIQGQKQDLLQPKAERVRPNDPESVGLCERSKKEPKMVVHTSRISILINRNITPTQTEHNVVTPENEESQTPDTNARRARACNKPRERVAEVANKENSCHKCGSTDHYAKNCQKAKKKVYAIEKVLEEESPTEDSESDSMGNAIREQSDDDQDPREELLVEYKEETPLEIQDIQLEAGMPQDTANKNLCEDTQDAQTLPVTSTKRMA</sequence>
<dbReference type="Proteomes" id="UP000765509">
    <property type="component" value="Unassembled WGS sequence"/>
</dbReference>
<dbReference type="PROSITE" id="PS50158">
    <property type="entry name" value="ZF_CCHC"/>
    <property type="match status" value="1"/>
</dbReference>
<feature type="region of interest" description="Disordered" evidence="2">
    <location>
        <begin position="247"/>
        <end position="328"/>
    </location>
</feature>
<feature type="compositionally biased region" description="Polar residues" evidence="2">
    <location>
        <begin position="315"/>
        <end position="328"/>
    </location>
</feature>
<feature type="domain" description="CCHC-type" evidence="3">
    <location>
        <begin position="220"/>
        <end position="235"/>
    </location>
</feature>
<keyword evidence="5" id="KW-1185">Reference proteome</keyword>
<dbReference type="AlphaFoldDB" id="A0A9Q3D1I6"/>
<dbReference type="GO" id="GO:0003676">
    <property type="term" value="F:nucleic acid binding"/>
    <property type="evidence" value="ECO:0007669"/>
    <property type="project" value="InterPro"/>
</dbReference>
<dbReference type="InterPro" id="IPR001878">
    <property type="entry name" value="Znf_CCHC"/>
</dbReference>
<keyword evidence="1" id="KW-0862">Zinc</keyword>
<feature type="compositionally biased region" description="Acidic residues" evidence="2">
    <location>
        <begin position="249"/>
        <end position="258"/>
    </location>
</feature>
<protein>
    <recommendedName>
        <fullName evidence="3">CCHC-type domain-containing protein</fullName>
    </recommendedName>
</protein>
<feature type="compositionally biased region" description="Basic and acidic residues" evidence="2">
    <location>
        <begin position="20"/>
        <end position="32"/>
    </location>
</feature>
<evidence type="ECO:0000259" key="3">
    <source>
        <dbReference type="PROSITE" id="PS50158"/>
    </source>
</evidence>
<reference evidence="4" key="1">
    <citation type="submission" date="2021-03" db="EMBL/GenBank/DDBJ databases">
        <title>Draft genome sequence of rust myrtle Austropuccinia psidii MF-1, a brazilian biotype.</title>
        <authorList>
            <person name="Quecine M.C."/>
            <person name="Pachon D.M.R."/>
            <person name="Bonatelli M.L."/>
            <person name="Correr F.H."/>
            <person name="Franceschini L.M."/>
            <person name="Leite T.F."/>
            <person name="Margarido G.R.A."/>
            <person name="Almeida C.A."/>
            <person name="Ferrarezi J.A."/>
            <person name="Labate C.A."/>
        </authorList>
    </citation>
    <scope>NUCLEOTIDE SEQUENCE</scope>
    <source>
        <strain evidence="4">MF-1</strain>
    </source>
</reference>
<name>A0A9Q3D1I6_9BASI</name>
<accession>A0A9Q3D1I6</accession>
<dbReference type="GO" id="GO:0008270">
    <property type="term" value="F:zinc ion binding"/>
    <property type="evidence" value="ECO:0007669"/>
    <property type="project" value="UniProtKB-KW"/>
</dbReference>
<evidence type="ECO:0000313" key="4">
    <source>
        <dbReference type="EMBL" id="MBW0492688.1"/>
    </source>
</evidence>
<keyword evidence="1" id="KW-0479">Metal-binding</keyword>
<dbReference type="Gene3D" id="4.10.60.10">
    <property type="entry name" value="Zinc finger, CCHC-type"/>
    <property type="match status" value="1"/>
</dbReference>
<evidence type="ECO:0000256" key="1">
    <source>
        <dbReference type="PROSITE-ProRule" id="PRU00047"/>
    </source>
</evidence>
<dbReference type="EMBL" id="AVOT02011709">
    <property type="protein sequence ID" value="MBW0492688.1"/>
    <property type="molecule type" value="Genomic_DNA"/>
</dbReference>
<feature type="region of interest" description="Disordered" evidence="2">
    <location>
        <begin position="1"/>
        <end position="97"/>
    </location>
</feature>
<proteinExistence type="predicted"/>
<feature type="region of interest" description="Disordered" evidence="2">
    <location>
        <begin position="181"/>
        <end position="207"/>
    </location>
</feature>
<comment type="caution">
    <text evidence="4">The sequence shown here is derived from an EMBL/GenBank/DDBJ whole genome shotgun (WGS) entry which is preliminary data.</text>
</comment>
<feature type="compositionally biased region" description="Basic and acidic residues" evidence="2">
    <location>
        <begin position="276"/>
        <end position="287"/>
    </location>
</feature>
<gene>
    <name evidence="4" type="ORF">O181_032403</name>
</gene>
<keyword evidence="1" id="KW-0863">Zinc-finger</keyword>
<evidence type="ECO:0000313" key="5">
    <source>
        <dbReference type="Proteomes" id="UP000765509"/>
    </source>
</evidence>
<organism evidence="4 5">
    <name type="scientific">Austropuccinia psidii MF-1</name>
    <dbReference type="NCBI Taxonomy" id="1389203"/>
    <lineage>
        <taxon>Eukaryota</taxon>
        <taxon>Fungi</taxon>
        <taxon>Dikarya</taxon>
        <taxon>Basidiomycota</taxon>
        <taxon>Pucciniomycotina</taxon>
        <taxon>Pucciniomycetes</taxon>
        <taxon>Pucciniales</taxon>
        <taxon>Sphaerophragmiaceae</taxon>
        <taxon>Austropuccinia</taxon>
    </lineage>
</organism>
<evidence type="ECO:0000256" key="2">
    <source>
        <dbReference type="SAM" id="MobiDB-lite"/>
    </source>
</evidence>